<evidence type="ECO:0000256" key="2">
    <source>
        <dbReference type="ARBA" id="ARBA00004486"/>
    </source>
</evidence>
<feature type="compositionally biased region" description="Basic and acidic residues" evidence="11">
    <location>
        <begin position="517"/>
        <end position="526"/>
    </location>
</feature>
<keyword evidence="14" id="KW-1185">Reference proteome</keyword>
<dbReference type="GO" id="GO:0008154">
    <property type="term" value="P:actin polymerization or depolymerization"/>
    <property type="evidence" value="ECO:0007669"/>
    <property type="project" value="TreeGrafter"/>
</dbReference>
<dbReference type="SUPFAM" id="SSF50729">
    <property type="entry name" value="PH domain-like"/>
    <property type="match status" value="1"/>
</dbReference>
<sequence>NSEQSICQARAAVMVYDDANKKWVPAGGSTGFSRVHIYHHTGNNTFRVVGRKIQDHQVVINCAIPKGLKYNQATQTFHQWRDARQVYGLNFGSKEDANVFASAMMHALEVLNSQEAGPTLPRQNSQLPPQVQNGPSQEELEIQRRQLQEQQRQKELERERLDRERMERERLERERLERERLERERLEQEQLERERQERERQERLERERQEKERQDRERLERLERERQERERQEQLEREQLEWERERRISNAATPASVENSLNSVLGDSSASEPGLQAASQPVEPTTQQGVVQGPPAPPPPPPLPPGPAQSSVAAPPPPGPPPPPPLPPSGPPPPPPPPPPLPSQVPPVPPPPPAPPLPASGFSVGFVSEENRPLTGLAAALAGAKLRKVSRGEDSSSSSGGGGGGGGSASSKTDSGRGNGPLPLGGSGLMEEMSALLARRRRIAEKGSTEPEQKEDKTEESESSTSKVSSTSTPELTRKPWERTNTVNGSKSPVISRPKSTPTGQPSANGVQSEGLDYDRLKQVCM</sequence>
<dbReference type="Proteomes" id="UP000530263">
    <property type="component" value="Unassembled WGS sequence"/>
</dbReference>
<evidence type="ECO:0000256" key="1">
    <source>
        <dbReference type="ARBA" id="ARBA00004245"/>
    </source>
</evidence>
<keyword evidence="6" id="KW-0597">Phosphoprotein</keyword>
<feature type="compositionally biased region" description="Polar residues" evidence="11">
    <location>
        <begin position="250"/>
        <end position="290"/>
    </location>
</feature>
<gene>
    <name evidence="13" type="primary">Enah</name>
    <name evidence="13" type="ORF">COLPIC_R03613</name>
</gene>
<feature type="region of interest" description="Disordered" evidence="11">
    <location>
        <begin position="184"/>
        <end position="364"/>
    </location>
</feature>
<feature type="compositionally biased region" description="Basic and acidic residues" evidence="11">
    <location>
        <begin position="184"/>
        <end position="248"/>
    </location>
</feature>
<keyword evidence="7" id="KW-0729">SH3-binding</keyword>
<feature type="compositionally biased region" description="Polar residues" evidence="11">
    <location>
        <begin position="483"/>
        <end position="512"/>
    </location>
</feature>
<feature type="non-terminal residue" evidence="13">
    <location>
        <position position="1"/>
    </location>
</feature>
<dbReference type="PRINTS" id="PR01217">
    <property type="entry name" value="PRICHEXTENSN"/>
</dbReference>
<accession>A0A7K4S0X2</accession>
<feature type="non-terminal residue" evidence="13">
    <location>
        <position position="526"/>
    </location>
</feature>
<keyword evidence="5" id="KW-0963">Cytoplasm</keyword>
<dbReference type="AlphaFoldDB" id="A0A7K4S0X2"/>
<dbReference type="PANTHER" id="PTHR11202">
    <property type="entry name" value="SPROUTY-RELATED, EVH1 DOMAIN-CONTAINING PROTEIN FAMILY MEMBER"/>
    <property type="match status" value="1"/>
</dbReference>
<feature type="compositionally biased region" description="Pro residues" evidence="11">
    <location>
        <begin position="294"/>
        <end position="307"/>
    </location>
</feature>
<evidence type="ECO:0000256" key="10">
    <source>
        <dbReference type="ARBA" id="ARBA00023273"/>
    </source>
</evidence>
<evidence type="ECO:0000256" key="5">
    <source>
        <dbReference type="ARBA" id="ARBA00022490"/>
    </source>
</evidence>
<keyword evidence="10" id="KW-0966">Cell projection</keyword>
<dbReference type="PANTHER" id="PTHR11202:SF1">
    <property type="entry name" value="PROTEIN ENABLED HOMOLOG"/>
    <property type="match status" value="1"/>
</dbReference>
<dbReference type="GO" id="GO:0030175">
    <property type="term" value="C:filopodium"/>
    <property type="evidence" value="ECO:0007669"/>
    <property type="project" value="UniProtKB-SubCell"/>
</dbReference>
<feature type="region of interest" description="Disordered" evidence="11">
    <location>
        <begin position="117"/>
        <end position="141"/>
    </location>
</feature>
<dbReference type="GO" id="GO:0030027">
    <property type="term" value="C:lamellipodium"/>
    <property type="evidence" value="ECO:0007669"/>
    <property type="project" value="UniProtKB-SubCell"/>
</dbReference>
<feature type="compositionally biased region" description="Gly residues" evidence="11">
    <location>
        <begin position="417"/>
        <end position="428"/>
    </location>
</feature>
<keyword evidence="8" id="KW-0009">Actin-binding</keyword>
<feature type="compositionally biased region" description="Low complexity" evidence="11">
    <location>
        <begin position="463"/>
        <end position="475"/>
    </location>
</feature>
<dbReference type="GO" id="GO:0007411">
    <property type="term" value="P:axon guidance"/>
    <property type="evidence" value="ECO:0007669"/>
    <property type="project" value="TreeGrafter"/>
</dbReference>
<dbReference type="GO" id="GO:0070358">
    <property type="term" value="P:actin polymerization-dependent cell motility"/>
    <property type="evidence" value="ECO:0007669"/>
    <property type="project" value="TreeGrafter"/>
</dbReference>
<dbReference type="GO" id="GO:0005925">
    <property type="term" value="C:focal adhesion"/>
    <property type="evidence" value="ECO:0007669"/>
    <property type="project" value="UniProtKB-ARBA"/>
</dbReference>
<keyword evidence="9" id="KW-0206">Cytoskeleton</keyword>
<dbReference type="GO" id="GO:0003779">
    <property type="term" value="F:actin binding"/>
    <property type="evidence" value="ECO:0007669"/>
    <property type="project" value="UniProtKB-KW"/>
</dbReference>
<dbReference type="CDD" id="cd01207">
    <property type="entry name" value="EVH1_Ena_VASP-like"/>
    <property type="match status" value="1"/>
</dbReference>
<feature type="domain" description="WH1" evidence="12">
    <location>
        <begin position="1"/>
        <end position="111"/>
    </location>
</feature>
<dbReference type="Gene3D" id="2.30.29.30">
    <property type="entry name" value="Pleckstrin-homology domain (PH domain)/Phosphotyrosine-binding domain (PTB)"/>
    <property type="match status" value="1"/>
</dbReference>
<comment type="similarity">
    <text evidence="4">Belongs to the Ena/VASP family.</text>
</comment>
<dbReference type="GO" id="GO:0005522">
    <property type="term" value="F:profilin binding"/>
    <property type="evidence" value="ECO:0007669"/>
    <property type="project" value="TreeGrafter"/>
</dbReference>
<reference evidence="13 14" key="1">
    <citation type="submission" date="2019-09" db="EMBL/GenBank/DDBJ databases">
        <title>Bird 10,000 Genomes (B10K) Project - Family phase.</title>
        <authorList>
            <person name="Zhang G."/>
        </authorList>
    </citation>
    <scope>NUCLEOTIDE SEQUENCE [LARGE SCALE GENOMIC DNA]</scope>
    <source>
        <strain evidence="13">B10K-DU-021-26</strain>
        <tissue evidence="13">Mixed tissue sample</tissue>
    </source>
</reference>
<protein>
    <submittedName>
        <fullName evidence="13">ENAH protein</fullName>
    </submittedName>
</protein>
<feature type="compositionally biased region" description="Gly residues" evidence="11">
    <location>
        <begin position="399"/>
        <end position="408"/>
    </location>
</feature>
<dbReference type="InterPro" id="IPR011993">
    <property type="entry name" value="PH-like_dom_sf"/>
</dbReference>
<evidence type="ECO:0000313" key="14">
    <source>
        <dbReference type="Proteomes" id="UP000530263"/>
    </source>
</evidence>
<feature type="compositionally biased region" description="Pro residues" evidence="11">
    <location>
        <begin position="314"/>
        <end position="358"/>
    </location>
</feature>
<comment type="caution">
    <text evidence="13">The sequence shown here is derived from an EMBL/GenBank/DDBJ whole genome shotgun (WGS) entry which is preliminary data.</text>
</comment>
<dbReference type="FunFam" id="2.30.29.30:FF:000047">
    <property type="entry name" value="vasodilator-stimulated phosphoprotein isoform X2"/>
    <property type="match status" value="1"/>
</dbReference>
<dbReference type="Pfam" id="PF00568">
    <property type="entry name" value="WH1"/>
    <property type="match status" value="1"/>
</dbReference>
<dbReference type="GO" id="GO:0005856">
    <property type="term" value="C:cytoskeleton"/>
    <property type="evidence" value="ECO:0007669"/>
    <property type="project" value="UniProtKB-SubCell"/>
</dbReference>
<dbReference type="GO" id="GO:0005829">
    <property type="term" value="C:cytosol"/>
    <property type="evidence" value="ECO:0007669"/>
    <property type="project" value="UniProtKB-ARBA"/>
</dbReference>
<dbReference type="GO" id="GO:0017124">
    <property type="term" value="F:SH3 domain binding"/>
    <property type="evidence" value="ECO:0007669"/>
    <property type="project" value="UniProtKB-KW"/>
</dbReference>
<dbReference type="OrthoDB" id="31170at2759"/>
<comment type="subcellular location">
    <subcellularLocation>
        <location evidence="2">Cell projection</location>
        <location evidence="2">Filopodium</location>
    </subcellularLocation>
    <subcellularLocation>
        <location evidence="3">Cell projection</location>
        <location evidence="3">Lamellipodium</location>
    </subcellularLocation>
    <subcellularLocation>
        <location evidence="1">Cytoplasm</location>
        <location evidence="1">Cytoskeleton</location>
    </subcellularLocation>
</comment>
<evidence type="ECO:0000256" key="11">
    <source>
        <dbReference type="SAM" id="MobiDB-lite"/>
    </source>
</evidence>
<evidence type="ECO:0000256" key="8">
    <source>
        <dbReference type="ARBA" id="ARBA00023203"/>
    </source>
</evidence>
<feature type="compositionally biased region" description="Polar residues" evidence="11">
    <location>
        <begin position="117"/>
        <end position="136"/>
    </location>
</feature>
<feature type="region of interest" description="Disordered" evidence="11">
    <location>
        <begin position="384"/>
        <end position="526"/>
    </location>
</feature>
<dbReference type="PROSITE" id="PS50229">
    <property type="entry name" value="WH1"/>
    <property type="match status" value="1"/>
</dbReference>
<dbReference type="EMBL" id="VYZG01000914">
    <property type="protein sequence ID" value="NWQ79351.1"/>
    <property type="molecule type" value="Genomic_DNA"/>
</dbReference>
<evidence type="ECO:0000256" key="6">
    <source>
        <dbReference type="ARBA" id="ARBA00022553"/>
    </source>
</evidence>
<evidence type="ECO:0000256" key="7">
    <source>
        <dbReference type="ARBA" id="ARBA00023036"/>
    </source>
</evidence>
<evidence type="ECO:0000259" key="12">
    <source>
        <dbReference type="PROSITE" id="PS50229"/>
    </source>
</evidence>
<evidence type="ECO:0000313" key="13">
    <source>
        <dbReference type="EMBL" id="NWQ79351.1"/>
    </source>
</evidence>
<evidence type="ECO:0000256" key="4">
    <source>
        <dbReference type="ARBA" id="ARBA00009785"/>
    </source>
</evidence>
<evidence type="ECO:0000256" key="3">
    <source>
        <dbReference type="ARBA" id="ARBA00004510"/>
    </source>
</evidence>
<name>A0A7K4S0X2_COLPI</name>
<proteinExistence type="inferred from homology"/>
<evidence type="ECO:0000256" key="9">
    <source>
        <dbReference type="ARBA" id="ARBA00023212"/>
    </source>
</evidence>
<feature type="compositionally biased region" description="Basic and acidic residues" evidence="11">
    <location>
        <begin position="444"/>
        <end position="457"/>
    </location>
</feature>
<dbReference type="InterPro" id="IPR000697">
    <property type="entry name" value="WH1/EVH1_dom"/>
</dbReference>
<organism evidence="13 14">
    <name type="scientific">Columbina picui</name>
    <name type="common">Picui ground-dove</name>
    <dbReference type="NCBI Taxonomy" id="115618"/>
    <lineage>
        <taxon>Eukaryota</taxon>
        <taxon>Metazoa</taxon>
        <taxon>Chordata</taxon>
        <taxon>Craniata</taxon>
        <taxon>Vertebrata</taxon>
        <taxon>Euteleostomi</taxon>
        <taxon>Archelosauria</taxon>
        <taxon>Archosauria</taxon>
        <taxon>Dinosauria</taxon>
        <taxon>Saurischia</taxon>
        <taxon>Theropoda</taxon>
        <taxon>Coelurosauria</taxon>
        <taxon>Aves</taxon>
        <taxon>Neognathae</taxon>
        <taxon>Neoaves</taxon>
        <taxon>Columbimorphae</taxon>
        <taxon>Columbiformes</taxon>
        <taxon>Columbidae</taxon>
        <taxon>Columbina</taxon>
    </lineage>
</organism>
<dbReference type="SMART" id="SM00461">
    <property type="entry name" value="WH1"/>
    <property type="match status" value="1"/>
</dbReference>